<accession>A0A0D6Q720</accession>
<protein>
    <submittedName>
        <fullName evidence="1">Uncharacterized protein</fullName>
    </submittedName>
</protein>
<name>A0A0D6Q720_KOMXY</name>
<dbReference type="Proteomes" id="UP000032683">
    <property type="component" value="Unassembled WGS sequence"/>
</dbReference>
<evidence type="ECO:0000313" key="2">
    <source>
        <dbReference type="Proteomes" id="UP000032683"/>
    </source>
</evidence>
<evidence type="ECO:0000313" key="1">
    <source>
        <dbReference type="EMBL" id="GAN99148.1"/>
    </source>
</evidence>
<organism evidence="1 2">
    <name type="scientific">Komagataeibacter xylinus NBRC 13693</name>
    <dbReference type="NCBI Taxonomy" id="1234668"/>
    <lineage>
        <taxon>Bacteria</taxon>
        <taxon>Pseudomonadati</taxon>
        <taxon>Pseudomonadota</taxon>
        <taxon>Alphaproteobacteria</taxon>
        <taxon>Acetobacterales</taxon>
        <taxon>Acetobacteraceae</taxon>
        <taxon>Komagataeibacter</taxon>
    </lineage>
</organism>
<dbReference type="EMBL" id="BANJ01000017">
    <property type="protein sequence ID" value="GAN99148.1"/>
    <property type="molecule type" value="Genomic_DNA"/>
</dbReference>
<dbReference type="AlphaFoldDB" id="A0A0D6Q720"/>
<gene>
    <name evidence="1" type="ORF">Gxy13693_017_036</name>
</gene>
<proteinExistence type="predicted"/>
<comment type="caution">
    <text evidence="1">The sequence shown here is derived from an EMBL/GenBank/DDBJ whole genome shotgun (WGS) entry which is preliminary data.</text>
</comment>
<sequence length="64" mass="7144">MVRAIRLRDAVSAMMVNHSLWGASICGAKGRQRDVTGVRMGTHVVVAAPKWRRPDAGDRLMWIE</sequence>
<reference evidence="1 2" key="1">
    <citation type="submission" date="2012-11" db="EMBL/GenBank/DDBJ databases">
        <title>Whole genome sequence of Gluconacetobacter xylinus NBRC 13693.</title>
        <authorList>
            <person name="Azuma Y."/>
            <person name="Higashiura N."/>
            <person name="Hirakawa H."/>
            <person name="Matsushita K."/>
        </authorList>
    </citation>
    <scope>NUCLEOTIDE SEQUENCE [LARGE SCALE GENOMIC DNA]</scope>
    <source>
        <strain evidence="1 2">NBRC 13693</strain>
    </source>
</reference>